<comment type="catalytic activity">
    <reaction evidence="38">
        <text>1-O-hexadecyl-2-(9Z)-octadecenoyl-sn-glycero-3-phosphocholine + H2O = 1-O-hexadecyl-sn-glycero-3-phosphocholine + (9Z)-octadecenoate + H(+)</text>
        <dbReference type="Rhea" id="RHEA:40915"/>
        <dbReference type="ChEBI" id="CHEBI:15377"/>
        <dbReference type="ChEBI" id="CHEBI:15378"/>
        <dbReference type="ChEBI" id="CHEBI:30823"/>
        <dbReference type="ChEBI" id="CHEBI:34112"/>
        <dbReference type="ChEBI" id="CHEBI:64496"/>
    </reaction>
    <physiologicalReaction direction="left-to-right" evidence="38">
        <dbReference type="Rhea" id="RHEA:40916"/>
    </physiologicalReaction>
</comment>
<keyword evidence="6" id="KW-0732">Signal</keyword>
<evidence type="ECO:0000256" key="42">
    <source>
        <dbReference type="ARBA" id="ARBA00049461"/>
    </source>
</evidence>
<comment type="catalytic activity">
    <reaction evidence="14">
        <text>1-hexadecanoyl-2-(9Z,12Z-octadecadienoyl)-sn-glycero-3-phosphocholine + H2O = (9Z,12Z)-octadecadienoate + 1-hexadecanoyl-sn-glycero-3-phosphocholine + H(+)</text>
        <dbReference type="Rhea" id="RHEA:40811"/>
        <dbReference type="ChEBI" id="CHEBI:15377"/>
        <dbReference type="ChEBI" id="CHEBI:15378"/>
        <dbReference type="ChEBI" id="CHEBI:30245"/>
        <dbReference type="ChEBI" id="CHEBI:72998"/>
        <dbReference type="ChEBI" id="CHEBI:73002"/>
    </reaction>
    <physiologicalReaction direction="left-to-right" evidence="14">
        <dbReference type="Rhea" id="RHEA:40812"/>
    </physiologicalReaction>
</comment>
<evidence type="ECO:0000256" key="24">
    <source>
        <dbReference type="ARBA" id="ARBA00047459"/>
    </source>
</evidence>
<evidence type="ECO:0000256" key="40">
    <source>
        <dbReference type="ARBA" id="ARBA00049363"/>
    </source>
</evidence>
<keyword evidence="7" id="KW-0677">Repeat</keyword>
<evidence type="ECO:0000256" key="27">
    <source>
        <dbReference type="ARBA" id="ARBA00048049"/>
    </source>
</evidence>
<dbReference type="Gene3D" id="3.40.50.1110">
    <property type="entry name" value="SGNH hydrolase"/>
    <property type="match status" value="1"/>
</dbReference>
<comment type="catalytic activity">
    <reaction evidence="32">
        <text>1,2,3-tri-(9Z-octadecenoyl)-glycerol + H2O = di-(9Z)-octadecenoylglycerol + (9Z)-octadecenoate + H(+)</text>
        <dbReference type="Rhea" id="RHEA:38575"/>
        <dbReference type="ChEBI" id="CHEBI:15377"/>
        <dbReference type="ChEBI" id="CHEBI:15378"/>
        <dbReference type="ChEBI" id="CHEBI:30823"/>
        <dbReference type="ChEBI" id="CHEBI:53753"/>
        <dbReference type="ChEBI" id="CHEBI:75945"/>
    </reaction>
    <physiologicalReaction direction="left-to-right" evidence="32">
        <dbReference type="Rhea" id="RHEA:38576"/>
    </physiologicalReaction>
</comment>
<dbReference type="VEuPathDB" id="VectorBase:GBRI031160"/>
<evidence type="ECO:0000256" key="14">
    <source>
        <dbReference type="ARBA" id="ARBA00023408"/>
    </source>
</evidence>
<dbReference type="InterPro" id="IPR035547">
    <property type="entry name" value="Phospholipase_B"/>
</dbReference>
<evidence type="ECO:0000256" key="22">
    <source>
        <dbReference type="ARBA" id="ARBA00047363"/>
    </source>
</evidence>
<evidence type="ECO:0000256" key="9">
    <source>
        <dbReference type="ARBA" id="ARBA00022989"/>
    </source>
</evidence>
<dbReference type="GO" id="GO:0016324">
    <property type="term" value="C:apical plasma membrane"/>
    <property type="evidence" value="ECO:0007669"/>
    <property type="project" value="UniProtKB-SubCell"/>
</dbReference>
<keyword evidence="11" id="KW-0472">Membrane</keyword>
<evidence type="ECO:0000256" key="41">
    <source>
        <dbReference type="ARBA" id="ARBA00049372"/>
    </source>
</evidence>
<proteinExistence type="inferred from homology"/>
<comment type="catalytic activity">
    <reaction evidence="37">
        <text>1,3-dihexadecanoyl-2-(9Z-octadecenoyl)glycerol + H2O = 1,3-dihexadecanoylglycerol + (9Z)-octadecenoate + H(+)</text>
        <dbReference type="Rhea" id="RHEA:40983"/>
        <dbReference type="ChEBI" id="CHEBI:15377"/>
        <dbReference type="ChEBI" id="CHEBI:15378"/>
        <dbReference type="ChEBI" id="CHEBI:30823"/>
        <dbReference type="ChEBI" id="CHEBI:75688"/>
        <dbReference type="ChEBI" id="CHEBI:77619"/>
    </reaction>
    <physiologicalReaction direction="left-to-right" evidence="37">
        <dbReference type="Rhea" id="RHEA:40984"/>
    </physiologicalReaction>
</comment>
<comment type="catalytic activity">
    <reaction evidence="26">
        <text>1-hexadecanoyl-2-(9Z-octadecenoyl)-sn-glycero-3-phospho-(1'-sn-glycerol) + H2O = 1-hexadecanoyl-sn-glycero-3-phospho-(1'-sn-glycerol) + (9Z)-octadecenoate + H(+)</text>
        <dbReference type="Rhea" id="RHEA:40919"/>
        <dbReference type="ChEBI" id="CHEBI:15377"/>
        <dbReference type="ChEBI" id="CHEBI:15378"/>
        <dbReference type="ChEBI" id="CHEBI:30823"/>
        <dbReference type="ChEBI" id="CHEBI:72841"/>
        <dbReference type="ChEBI" id="CHEBI:75158"/>
    </reaction>
    <physiologicalReaction direction="left-to-right" evidence="26">
        <dbReference type="Rhea" id="RHEA:40920"/>
    </physiologicalReaction>
</comment>
<evidence type="ECO:0000256" key="8">
    <source>
        <dbReference type="ARBA" id="ARBA00022801"/>
    </source>
</evidence>
<evidence type="ECO:0000256" key="17">
    <source>
        <dbReference type="ARBA" id="ARBA00031182"/>
    </source>
</evidence>
<evidence type="ECO:0000256" key="18">
    <source>
        <dbReference type="ARBA" id="ARBA00031485"/>
    </source>
</evidence>
<dbReference type="EnsemblMetazoa" id="GBRI031160-RA">
    <property type="protein sequence ID" value="GBRI031160-PA"/>
    <property type="gene ID" value="GBRI031160"/>
</dbReference>
<evidence type="ECO:0000256" key="32">
    <source>
        <dbReference type="ARBA" id="ARBA00048386"/>
    </source>
</evidence>
<comment type="similarity">
    <text evidence="2">Belongs to the 'GDSL' lipolytic enzyme family. Phospholipase B1 subfamily.</text>
</comment>
<evidence type="ECO:0000313" key="43">
    <source>
        <dbReference type="EnsemblMetazoa" id="GBRI031160-PA"/>
    </source>
</evidence>
<comment type="catalytic activity">
    <reaction evidence="35">
        <text>1-hexadecanoyl-sn-glycero-3-phosphocholine + H2O = sn-glycerol 3-phosphocholine + hexadecanoate + H(+)</text>
        <dbReference type="Rhea" id="RHEA:40435"/>
        <dbReference type="ChEBI" id="CHEBI:7896"/>
        <dbReference type="ChEBI" id="CHEBI:15377"/>
        <dbReference type="ChEBI" id="CHEBI:15378"/>
        <dbReference type="ChEBI" id="CHEBI:16870"/>
        <dbReference type="ChEBI" id="CHEBI:72998"/>
    </reaction>
    <physiologicalReaction direction="left-to-right" evidence="35">
        <dbReference type="Rhea" id="RHEA:40436"/>
    </physiologicalReaction>
</comment>
<reference evidence="43" key="2">
    <citation type="submission" date="2020-05" db="UniProtKB">
        <authorList>
            <consortium name="EnsemblMetazoa"/>
        </authorList>
    </citation>
    <scope>IDENTIFICATION</scope>
    <source>
        <strain evidence="43">IAEA</strain>
    </source>
</reference>
<comment type="catalytic activity">
    <reaction evidence="31">
        <text>1-octadecanoyl-2-(9Z,12Z)-octadecadienoyl-sn-glycerol + H2O = 1-octadecanoyl-sn-glycerol + (9Z,12Z)-octadecadienoate + H(+)</text>
        <dbReference type="Rhea" id="RHEA:40927"/>
        <dbReference type="ChEBI" id="CHEBI:15377"/>
        <dbReference type="ChEBI" id="CHEBI:15378"/>
        <dbReference type="ChEBI" id="CHEBI:30245"/>
        <dbReference type="ChEBI" id="CHEBI:75550"/>
        <dbReference type="ChEBI" id="CHEBI:77097"/>
    </reaction>
    <physiologicalReaction direction="left-to-right" evidence="31">
        <dbReference type="Rhea" id="RHEA:40928"/>
    </physiologicalReaction>
</comment>
<evidence type="ECO:0000256" key="13">
    <source>
        <dbReference type="ARBA" id="ARBA00023369"/>
    </source>
</evidence>
<comment type="catalytic activity">
    <reaction evidence="21">
        <text>1-hexadecanoyl-2-(9Z)-octadecenoyl-3-octadecanoyl-sn-glycerol + H2O = 2-(9Z-octadecenoyl)-3-octadecanoyl-sn-glycerol + hexadecanoate + H(+)</text>
        <dbReference type="Rhea" id="RHEA:41107"/>
        <dbReference type="ChEBI" id="CHEBI:7896"/>
        <dbReference type="ChEBI" id="CHEBI:15377"/>
        <dbReference type="ChEBI" id="CHEBI:15378"/>
        <dbReference type="ChEBI" id="CHEBI:75558"/>
        <dbReference type="ChEBI" id="CHEBI:77623"/>
    </reaction>
    <physiologicalReaction direction="left-to-right" evidence="21">
        <dbReference type="Rhea" id="RHEA:41108"/>
    </physiologicalReaction>
</comment>
<comment type="catalytic activity">
    <reaction evidence="41">
        <text>1,3-di-(9Z-octadecenoyl)-glycerol + H2O = 1-(9Z-octadecenoyl)-glycerol + (9Z)-octadecenoate + H(+)</text>
        <dbReference type="Rhea" id="RHEA:39939"/>
        <dbReference type="ChEBI" id="CHEBI:15377"/>
        <dbReference type="ChEBI" id="CHEBI:15378"/>
        <dbReference type="ChEBI" id="CHEBI:30823"/>
        <dbReference type="ChEBI" id="CHEBI:75342"/>
        <dbReference type="ChEBI" id="CHEBI:75735"/>
    </reaction>
    <physiologicalReaction direction="left-to-right" evidence="41">
        <dbReference type="Rhea" id="RHEA:39940"/>
    </physiologicalReaction>
</comment>
<evidence type="ECO:0000256" key="31">
    <source>
        <dbReference type="ARBA" id="ARBA00048374"/>
    </source>
</evidence>
<evidence type="ECO:0000256" key="2">
    <source>
        <dbReference type="ARBA" id="ARBA00009979"/>
    </source>
</evidence>
<sequence length="428" mass="49757">MWYRCQLKRFILYSIIFLLNIHYEIECQRTWLDDKFIPFLRIFRSIGRYVVDPPSDYKHKLNLLRERGKLQEKLQEKLEYPLLSNCNTKNGPGARSEQIPDSVHRLRPGDIDIIGAMGDSLTAGNGILAINPLQVLVENRGKSWSGGGEGNLQQYLTLPNILKEFNPNLYGYTVKDSLTIERDSKFNVAEPAATSRDMPYMAEILVKRMKYDSHVNMTHHWKLITLFIGSNDFCSHVCFHSNPMDAIDFHEKDMLKTLRYLRDNVPRLMVNVMPAINLLFLTKFKNLPPLCDKILTFACPCLIKRSKDHQRFMDQLMTKWFERDVKIATKKEFNTETFTINVQKSFKNFSYPTLPNGKPDLSYSSEDCFHISQKTQALAATAYWNSMLELMNDVTEPLTPNIYGRLNCPTEENPYLLTRLNIEKDFPI</sequence>
<evidence type="ECO:0000256" key="19">
    <source>
        <dbReference type="ARBA" id="ARBA00033022"/>
    </source>
</evidence>
<evidence type="ECO:0000256" key="12">
    <source>
        <dbReference type="ARBA" id="ARBA00023180"/>
    </source>
</evidence>
<evidence type="ECO:0000256" key="6">
    <source>
        <dbReference type="ARBA" id="ARBA00022729"/>
    </source>
</evidence>
<dbReference type="GO" id="GO:0004623">
    <property type="term" value="F:phospholipase A2 activity"/>
    <property type="evidence" value="ECO:0007669"/>
    <property type="project" value="UniProtKB-EC"/>
</dbReference>
<organism evidence="43 44">
    <name type="scientific">Glossina brevipalpis</name>
    <dbReference type="NCBI Taxonomy" id="37001"/>
    <lineage>
        <taxon>Eukaryota</taxon>
        <taxon>Metazoa</taxon>
        <taxon>Ecdysozoa</taxon>
        <taxon>Arthropoda</taxon>
        <taxon>Hexapoda</taxon>
        <taxon>Insecta</taxon>
        <taxon>Pterygota</taxon>
        <taxon>Neoptera</taxon>
        <taxon>Endopterygota</taxon>
        <taxon>Diptera</taxon>
        <taxon>Brachycera</taxon>
        <taxon>Muscomorpha</taxon>
        <taxon>Hippoboscoidea</taxon>
        <taxon>Glossinidae</taxon>
        <taxon>Glossina</taxon>
    </lineage>
</organism>
<protein>
    <recommendedName>
        <fullName evidence="3">Phospholipase B1, membrane-associated</fullName>
    </recommendedName>
    <alternativeName>
        <fullName evidence="16">Lysophospholipase</fullName>
    </alternativeName>
    <alternativeName>
        <fullName evidence="17">Phospholipase A2</fullName>
    </alternativeName>
    <alternativeName>
        <fullName evidence="19">Phospholipase B/lipase</fullName>
    </alternativeName>
    <alternativeName>
        <fullName evidence="18">Triacylglycerol lipase</fullName>
    </alternativeName>
</protein>
<keyword evidence="10" id="KW-0443">Lipid metabolism</keyword>
<evidence type="ECO:0000256" key="25">
    <source>
        <dbReference type="ARBA" id="ARBA00048011"/>
    </source>
</evidence>
<comment type="catalytic activity">
    <reaction evidence="40">
        <text>1,2-dihexadecanoyl-sn-glycero-3-phosphocholine + 2 H2O = sn-glycerol 3-phosphocholine + 2 hexadecanoate + 2 H(+)</text>
        <dbReference type="Rhea" id="RHEA:40975"/>
        <dbReference type="ChEBI" id="CHEBI:7896"/>
        <dbReference type="ChEBI" id="CHEBI:15377"/>
        <dbReference type="ChEBI" id="CHEBI:15378"/>
        <dbReference type="ChEBI" id="CHEBI:16870"/>
        <dbReference type="ChEBI" id="CHEBI:72999"/>
    </reaction>
    <physiologicalReaction direction="left-to-right" evidence="40">
        <dbReference type="Rhea" id="RHEA:40976"/>
    </physiologicalReaction>
</comment>
<accession>A0A1A9WTA0</accession>
<keyword evidence="8" id="KW-0378">Hydrolase</keyword>
<keyword evidence="12" id="KW-0325">Glycoprotein</keyword>
<evidence type="ECO:0000256" key="1">
    <source>
        <dbReference type="ARBA" id="ARBA00004247"/>
    </source>
</evidence>
<evidence type="ECO:0000256" key="16">
    <source>
        <dbReference type="ARBA" id="ARBA00029723"/>
    </source>
</evidence>
<comment type="catalytic activity">
    <reaction evidence="23">
        <text>1-(9Z-octadecenoyl)-glycerol + H2O = glycerol + (9Z)-octadecenoate + H(+)</text>
        <dbReference type="Rhea" id="RHEA:38487"/>
        <dbReference type="ChEBI" id="CHEBI:15377"/>
        <dbReference type="ChEBI" id="CHEBI:15378"/>
        <dbReference type="ChEBI" id="CHEBI:17754"/>
        <dbReference type="ChEBI" id="CHEBI:30823"/>
        <dbReference type="ChEBI" id="CHEBI:75342"/>
    </reaction>
    <physiologicalReaction direction="left-to-right" evidence="23">
        <dbReference type="Rhea" id="RHEA:38488"/>
    </physiologicalReaction>
</comment>
<evidence type="ECO:0000256" key="33">
    <source>
        <dbReference type="ARBA" id="ARBA00048454"/>
    </source>
</evidence>
<evidence type="ECO:0000256" key="37">
    <source>
        <dbReference type="ARBA" id="ARBA00048869"/>
    </source>
</evidence>
<comment type="catalytic activity">
    <reaction evidence="25">
        <text>2,3-di-(9Z)-octadecenoyl-sn-glycerol + H2O = 3-(9Z-octadecenoyl)-sn-glycerol + (9Z)-octadecenoate + H(+)</text>
        <dbReference type="Rhea" id="RHEA:42604"/>
        <dbReference type="ChEBI" id="CHEBI:15377"/>
        <dbReference type="ChEBI" id="CHEBI:15378"/>
        <dbReference type="ChEBI" id="CHEBI:30823"/>
        <dbReference type="ChEBI" id="CHEBI:75824"/>
        <dbReference type="ChEBI" id="CHEBI:75938"/>
    </reaction>
    <physiologicalReaction direction="left-to-right" evidence="25">
        <dbReference type="Rhea" id="RHEA:42605"/>
    </physiologicalReaction>
</comment>
<comment type="catalytic activity">
    <reaction evidence="27">
        <text>a 1-O-alkyl-2-acyl-sn-glycero-3-phosphocholine + H2O = a 1-O-alkyl-sn-glycero-3-phosphocholine + a fatty acid + H(+)</text>
        <dbReference type="Rhea" id="RHEA:36231"/>
        <dbReference type="ChEBI" id="CHEBI:15377"/>
        <dbReference type="ChEBI" id="CHEBI:15378"/>
        <dbReference type="ChEBI" id="CHEBI:28868"/>
        <dbReference type="ChEBI" id="CHEBI:30909"/>
        <dbReference type="ChEBI" id="CHEBI:36702"/>
        <dbReference type="EC" id="3.1.1.4"/>
    </reaction>
    <physiologicalReaction direction="left-to-right" evidence="27">
        <dbReference type="Rhea" id="RHEA:36232"/>
    </physiologicalReaction>
</comment>
<evidence type="ECO:0000256" key="28">
    <source>
        <dbReference type="ARBA" id="ARBA00048058"/>
    </source>
</evidence>
<dbReference type="CDD" id="cd01824">
    <property type="entry name" value="Phospholipase_B_like"/>
    <property type="match status" value="1"/>
</dbReference>
<dbReference type="InterPro" id="IPR001087">
    <property type="entry name" value="GDSL"/>
</dbReference>
<dbReference type="AlphaFoldDB" id="A0A1A9WTA0"/>
<evidence type="ECO:0000256" key="38">
    <source>
        <dbReference type="ARBA" id="ARBA00048872"/>
    </source>
</evidence>
<reference evidence="44" key="1">
    <citation type="submission" date="2014-03" db="EMBL/GenBank/DDBJ databases">
        <authorList>
            <person name="Aksoy S."/>
            <person name="Warren W."/>
            <person name="Wilson R.K."/>
        </authorList>
    </citation>
    <scope>NUCLEOTIDE SEQUENCE [LARGE SCALE GENOMIC DNA]</scope>
    <source>
        <strain evidence="44">IAEA</strain>
    </source>
</reference>
<comment type="catalytic activity">
    <reaction evidence="29">
        <text>1,2-dihexadecanoyl-sn-glycero-3-phosphocholine + H2O = 1-hexadecanoyl-sn-glycero-3-phosphocholine + hexadecanoate + H(+)</text>
        <dbReference type="Rhea" id="RHEA:41223"/>
        <dbReference type="ChEBI" id="CHEBI:7896"/>
        <dbReference type="ChEBI" id="CHEBI:15377"/>
        <dbReference type="ChEBI" id="CHEBI:15378"/>
        <dbReference type="ChEBI" id="CHEBI:72998"/>
        <dbReference type="ChEBI" id="CHEBI:72999"/>
    </reaction>
    <physiologicalReaction direction="left-to-right" evidence="29">
        <dbReference type="Rhea" id="RHEA:41224"/>
    </physiologicalReaction>
</comment>
<evidence type="ECO:0000313" key="44">
    <source>
        <dbReference type="Proteomes" id="UP000091820"/>
    </source>
</evidence>
<comment type="catalytic activity">
    <reaction evidence="39">
        <text>1-hexadecanoyl-2-(9Z)-octadecenoyl-3-octadecanoyl-sn-glycerol + H2O = 1-hexadecanoyl-3-octadecanoyl-sn-glycerol + (9Z)-octadecenoate + H(+)</text>
        <dbReference type="Rhea" id="RHEA:41103"/>
        <dbReference type="ChEBI" id="CHEBI:15377"/>
        <dbReference type="ChEBI" id="CHEBI:15378"/>
        <dbReference type="ChEBI" id="CHEBI:30823"/>
        <dbReference type="ChEBI" id="CHEBI:77623"/>
        <dbReference type="ChEBI" id="CHEBI:77624"/>
    </reaction>
    <physiologicalReaction direction="left-to-right" evidence="39">
        <dbReference type="Rhea" id="RHEA:41104"/>
    </physiologicalReaction>
</comment>
<evidence type="ECO:0000256" key="21">
    <source>
        <dbReference type="ARBA" id="ARBA00047324"/>
    </source>
</evidence>
<evidence type="ECO:0000256" key="7">
    <source>
        <dbReference type="ARBA" id="ARBA00022737"/>
    </source>
</evidence>
<evidence type="ECO:0000256" key="5">
    <source>
        <dbReference type="ARBA" id="ARBA00022692"/>
    </source>
</evidence>
<comment type="subcellular location">
    <subcellularLocation>
        <location evidence="1">Apical cell membrane</location>
        <topology evidence="1">Single-pass type I membrane protein</topology>
    </subcellularLocation>
</comment>
<evidence type="ECO:0000256" key="34">
    <source>
        <dbReference type="ARBA" id="ARBA00048613"/>
    </source>
</evidence>
<dbReference type="Proteomes" id="UP000091820">
    <property type="component" value="Unassembled WGS sequence"/>
</dbReference>
<evidence type="ECO:0000256" key="4">
    <source>
        <dbReference type="ARBA" id="ARBA00022475"/>
    </source>
</evidence>
<dbReference type="GO" id="GO:0004806">
    <property type="term" value="F:triacylglycerol lipase activity"/>
    <property type="evidence" value="ECO:0007669"/>
    <property type="project" value="UniProtKB-EC"/>
</dbReference>
<evidence type="ECO:0000256" key="39">
    <source>
        <dbReference type="ARBA" id="ARBA00048939"/>
    </source>
</evidence>
<dbReference type="Pfam" id="PF00657">
    <property type="entry name" value="Lipase_GDSL"/>
    <property type="match status" value="1"/>
</dbReference>
<evidence type="ECO:0000256" key="29">
    <source>
        <dbReference type="ARBA" id="ARBA00048227"/>
    </source>
</evidence>
<evidence type="ECO:0000256" key="20">
    <source>
        <dbReference type="ARBA" id="ARBA00045916"/>
    </source>
</evidence>
<comment type="catalytic activity">
    <reaction evidence="42">
        <text>2-(9Z-octadecenoyl)-glycerol + H2O = glycerol + (9Z)-octadecenoate + H(+)</text>
        <dbReference type="Rhea" id="RHEA:38491"/>
        <dbReference type="ChEBI" id="CHEBI:15377"/>
        <dbReference type="ChEBI" id="CHEBI:15378"/>
        <dbReference type="ChEBI" id="CHEBI:17754"/>
        <dbReference type="ChEBI" id="CHEBI:30823"/>
        <dbReference type="ChEBI" id="CHEBI:73990"/>
    </reaction>
    <physiologicalReaction direction="left-to-right" evidence="42">
        <dbReference type="Rhea" id="RHEA:38492"/>
    </physiologicalReaction>
</comment>
<dbReference type="InterPro" id="IPR036514">
    <property type="entry name" value="SGNH_hydro_sf"/>
</dbReference>
<keyword evidence="5" id="KW-0812">Transmembrane</keyword>
<comment type="catalytic activity">
    <reaction evidence="34">
        <text>1-hexadecanoyl-2-(9Z-octadecenoyl)-sn-glycero-3-phosphoethanolamine + H2O = 1-hexadecanoyl-sn-glycero-3-phosphoethanolamine + (9Z)-octadecenoate + H(+)</text>
        <dbReference type="Rhea" id="RHEA:40911"/>
        <dbReference type="ChEBI" id="CHEBI:15377"/>
        <dbReference type="ChEBI" id="CHEBI:15378"/>
        <dbReference type="ChEBI" id="CHEBI:30823"/>
        <dbReference type="ChEBI" id="CHEBI:73004"/>
        <dbReference type="ChEBI" id="CHEBI:73007"/>
    </reaction>
    <physiologicalReaction direction="left-to-right" evidence="34">
        <dbReference type="Rhea" id="RHEA:40912"/>
    </physiologicalReaction>
</comment>
<dbReference type="SUPFAM" id="SSF52266">
    <property type="entry name" value="SGNH hydrolase"/>
    <property type="match status" value="1"/>
</dbReference>
<keyword evidence="4" id="KW-1003">Cell membrane</keyword>
<dbReference type="InterPro" id="IPR038885">
    <property type="entry name" value="PLB1"/>
</dbReference>
<dbReference type="GO" id="GO:0006644">
    <property type="term" value="P:phospholipid metabolic process"/>
    <property type="evidence" value="ECO:0007669"/>
    <property type="project" value="TreeGrafter"/>
</dbReference>
<evidence type="ECO:0000256" key="26">
    <source>
        <dbReference type="ARBA" id="ARBA00048015"/>
    </source>
</evidence>
<comment type="catalytic activity">
    <reaction evidence="30">
        <text>1-hexadecanoyl-2-(9Z,12Z-octadecadienoyl)-sn-glycero-3-phosphocholine + H2O = 2-(9Z,12Z-octadecadienoyl)-sn-glycero-3-phosphocholine + hexadecanoate + H(+)</text>
        <dbReference type="Rhea" id="RHEA:40971"/>
        <dbReference type="ChEBI" id="CHEBI:7896"/>
        <dbReference type="ChEBI" id="CHEBI:15377"/>
        <dbReference type="ChEBI" id="CHEBI:15378"/>
        <dbReference type="ChEBI" id="CHEBI:73002"/>
        <dbReference type="ChEBI" id="CHEBI:76084"/>
    </reaction>
    <physiologicalReaction direction="left-to-right" evidence="30">
        <dbReference type="Rhea" id="RHEA:40972"/>
    </physiologicalReaction>
</comment>
<dbReference type="STRING" id="37001.A0A1A9WTA0"/>
<evidence type="ECO:0000256" key="10">
    <source>
        <dbReference type="ARBA" id="ARBA00023098"/>
    </source>
</evidence>
<evidence type="ECO:0000256" key="35">
    <source>
        <dbReference type="ARBA" id="ARBA00048656"/>
    </source>
</evidence>
<keyword evidence="9" id="KW-1133">Transmembrane helix</keyword>
<comment type="catalytic activity">
    <reaction evidence="24">
        <text>1-hexadecanoyl-2-(9Z)-octadecenoyl-3-octadecanoyl-sn-glycerol + H2O = 1-hexadecanoyl-2-(9Z-octadecenoyl)-sn-glycerol + octadecanoate + H(+)</text>
        <dbReference type="Rhea" id="RHEA:41111"/>
        <dbReference type="ChEBI" id="CHEBI:15377"/>
        <dbReference type="ChEBI" id="CHEBI:15378"/>
        <dbReference type="ChEBI" id="CHEBI:25629"/>
        <dbReference type="ChEBI" id="CHEBI:75466"/>
        <dbReference type="ChEBI" id="CHEBI:77623"/>
    </reaction>
    <physiologicalReaction direction="left-to-right" evidence="24">
        <dbReference type="Rhea" id="RHEA:41112"/>
    </physiologicalReaction>
</comment>
<keyword evidence="44" id="KW-1185">Reference proteome</keyword>
<evidence type="ECO:0000256" key="23">
    <source>
        <dbReference type="ARBA" id="ARBA00047438"/>
    </source>
</evidence>
<evidence type="ECO:0000256" key="30">
    <source>
        <dbReference type="ARBA" id="ARBA00048362"/>
    </source>
</evidence>
<evidence type="ECO:0000256" key="3">
    <source>
        <dbReference type="ARBA" id="ARBA00015133"/>
    </source>
</evidence>
<evidence type="ECO:0000256" key="36">
    <source>
        <dbReference type="ARBA" id="ARBA00048699"/>
    </source>
</evidence>
<comment type="catalytic activity">
    <reaction evidence="15">
        <text>a 1,2-diacyl-sn-glycero-3-phosphocholine + H2O = a 1-acyl-sn-glycero-3-phosphocholine + a fatty acid + H(+)</text>
        <dbReference type="Rhea" id="RHEA:15801"/>
        <dbReference type="ChEBI" id="CHEBI:15377"/>
        <dbReference type="ChEBI" id="CHEBI:15378"/>
        <dbReference type="ChEBI" id="CHEBI:28868"/>
        <dbReference type="ChEBI" id="CHEBI:57643"/>
        <dbReference type="ChEBI" id="CHEBI:58168"/>
        <dbReference type="EC" id="3.1.1.4"/>
    </reaction>
    <physiologicalReaction direction="left-to-right" evidence="15">
        <dbReference type="Rhea" id="RHEA:15802"/>
    </physiologicalReaction>
</comment>
<comment type="catalytic activity">
    <reaction evidence="33">
        <text>a 1-acyl-sn-glycero-3-phosphocholine + H2O = sn-glycerol 3-phosphocholine + a fatty acid + H(+)</text>
        <dbReference type="Rhea" id="RHEA:15177"/>
        <dbReference type="ChEBI" id="CHEBI:15377"/>
        <dbReference type="ChEBI" id="CHEBI:15378"/>
        <dbReference type="ChEBI" id="CHEBI:16870"/>
        <dbReference type="ChEBI" id="CHEBI:28868"/>
        <dbReference type="ChEBI" id="CHEBI:58168"/>
        <dbReference type="EC" id="3.1.1.5"/>
    </reaction>
    <physiologicalReaction direction="left-to-right" evidence="33">
        <dbReference type="Rhea" id="RHEA:15178"/>
    </physiologicalReaction>
</comment>
<evidence type="ECO:0000256" key="15">
    <source>
        <dbReference type="ARBA" id="ARBA00023422"/>
    </source>
</evidence>
<dbReference type="PANTHER" id="PTHR21325">
    <property type="entry name" value="PHOSPHOLIPASE B, PLB1"/>
    <property type="match status" value="1"/>
</dbReference>
<dbReference type="PANTHER" id="PTHR21325:SF31">
    <property type="entry name" value="GH22081P-RELATED"/>
    <property type="match status" value="1"/>
</dbReference>
<name>A0A1A9WTA0_9MUSC</name>
<comment type="catalytic activity">
    <reaction evidence="22">
        <text>1,3-dihexadecanoyl-2-(9Z-octadecenoyl)glycerol + H2O = 1-hexadecanoyl-2-(9Z-octadecenoyl)-glycerol + hexadecanoate + H(+)</text>
        <dbReference type="Rhea" id="RHEA:40979"/>
        <dbReference type="ChEBI" id="CHEBI:7896"/>
        <dbReference type="ChEBI" id="CHEBI:15377"/>
        <dbReference type="ChEBI" id="CHEBI:15378"/>
        <dbReference type="ChEBI" id="CHEBI:75585"/>
        <dbReference type="ChEBI" id="CHEBI:75688"/>
    </reaction>
    <physiologicalReaction direction="left-to-right" evidence="22">
        <dbReference type="Rhea" id="RHEA:40980"/>
    </physiologicalReaction>
</comment>
<dbReference type="GO" id="GO:0004622">
    <property type="term" value="F:phosphatidylcholine lysophospholipase activity"/>
    <property type="evidence" value="ECO:0007669"/>
    <property type="project" value="UniProtKB-EC"/>
</dbReference>
<evidence type="ECO:0000256" key="11">
    <source>
        <dbReference type="ARBA" id="ARBA00023136"/>
    </source>
</evidence>
<comment type="catalytic activity">
    <reaction evidence="36">
        <text>1-hexadecanoyl-2-(9Z-octadecenoyl)-sn-glycero-3-phosphocholine + H2O = 1-hexadecanoyl-sn-glycero-3-phosphocholine + (9Z)-octadecenoate + H(+)</text>
        <dbReference type="Rhea" id="RHEA:38779"/>
        <dbReference type="ChEBI" id="CHEBI:15377"/>
        <dbReference type="ChEBI" id="CHEBI:15378"/>
        <dbReference type="ChEBI" id="CHEBI:30823"/>
        <dbReference type="ChEBI" id="CHEBI:72998"/>
        <dbReference type="ChEBI" id="CHEBI:73001"/>
    </reaction>
    <physiologicalReaction direction="left-to-right" evidence="36">
        <dbReference type="Rhea" id="RHEA:38780"/>
    </physiologicalReaction>
</comment>
<comment type="catalytic activity">
    <reaction evidence="28">
        <text>1,2-di-(9Z-octadecenoyl)-sn-glycero-3-phosphocholine + H2O = 1-(9Z-octadecenoyl)-sn-glycero-3-phosphocholine + (9Z)-octadecenoate + H(+)</text>
        <dbReference type="Rhea" id="RHEA:40923"/>
        <dbReference type="ChEBI" id="CHEBI:15377"/>
        <dbReference type="ChEBI" id="CHEBI:15378"/>
        <dbReference type="ChEBI" id="CHEBI:28610"/>
        <dbReference type="ChEBI" id="CHEBI:30823"/>
        <dbReference type="ChEBI" id="CHEBI:74669"/>
    </reaction>
    <physiologicalReaction direction="left-to-right" evidence="28">
        <dbReference type="Rhea" id="RHEA:40924"/>
    </physiologicalReaction>
</comment>
<comment type="function">
    <text evidence="20">Calcium-independent membrane-associated phospholipase that catalyzes complete diacylation of phospholipids by hydrolyzing both sn-1 and sn-2 fatty acyl chains attached to the glycerol backbone (phospholipase B activity). Has dual phospholipase and lysophospholipase activities toward diacylphospholipids. Preferentially cleaves sn-2 ester bonds over sn-1 bonds. Acts as a lipase toward glycerolipid substrates. Hydrolyzes fatty acyl chains of diacylglycerols with preference for the sn-2 position and of triacylglycerols with not positional selectivity. May also hydrolyze long chain retinyl esters such as retinyl palmitate. May contribute to digestion of dietary phospholipids, glycerolipids and retinoids, facilitating lipid absorption at the brush border.</text>
</comment>
<comment type="catalytic activity">
    <reaction evidence="13">
        <text>a triacylglycerol + H2O = a diacylglycerol + a fatty acid + H(+)</text>
        <dbReference type="Rhea" id="RHEA:12044"/>
        <dbReference type="ChEBI" id="CHEBI:15377"/>
        <dbReference type="ChEBI" id="CHEBI:15378"/>
        <dbReference type="ChEBI" id="CHEBI:17855"/>
        <dbReference type="ChEBI" id="CHEBI:18035"/>
        <dbReference type="ChEBI" id="CHEBI:28868"/>
        <dbReference type="EC" id="3.1.1.3"/>
    </reaction>
    <physiologicalReaction direction="left-to-right" evidence="13">
        <dbReference type="Rhea" id="RHEA:12045"/>
    </physiologicalReaction>
</comment>
<dbReference type="FunFam" id="3.40.50.1110:FF:000005">
    <property type="entry name" value="Phospholipase B1"/>
    <property type="match status" value="1"/>
</dbReference>